<evidence type="ECO:0000256" key="1">
    <source>
        <dbReference type="ARBA" id="ARBA00005771"/>
    </source>
</evidence>
<dbReference type="PANTHER" id="PTHR11783">
    <property type="entry name" value="SULFOTRANSFERASE SULT"/>
    <property type="match status" value="1"/>
</dbReference>
<reference evidence="5" key="1">
    <citation type="submission" date="2020-06" db="EMBL/GenBank/DDBJ databases">
        <authorList>
            <person name="Li T."/>
            <person name="Hu X."/>
            <person name="Zhang T."/>
            <person name="Song X."/>
            <person name="Zhang H."/>
            <person name="Dai N."/>
            <person name="Sheng W."/>
            <person name="Hou X."/>
            <person name="Wei L."/>
        </authorList>
    </citation>
    <scope>NUCLEOTIDE SEQUENCE</scope>
    <source>
        <strain evidence="5">3651</strain>
        <tissue evidence="5">Leaf</tissue>
    </source>
</reference>
<dbReference type="Proteomes" id="UP001293254">
    <property type="component" value="Unassembled WGS sequence"/>
</dbReference>
<comment type="similarity">
    <text evidence="1 3">Belongs to the sulfotransferase 1 family.</text>
</comment>
<keyword evidence="6" id="KW-1185">Reference proteome</keyword>
<dbReference type="InterPro" id="IPR027417">
    <property type="entry name" value="P-loop_NTPase"/>
</dbReference>
<comment type="caution">
    <text evidence="5">The sequence shown here is derived from an EMBL/GenBank/DDBJ whole genome shotgun (WGS) entry which is preliminary data.</text>
</comment>
<gene>
    <name evidence="5" type="ORF">Salat_1213500</name>
</gene>
<protein>
    <recommendedName>
        <fullName evidence="3">Sulfotransferase</fullName>
        <ecNumber evidence="3">2.8.2.-</ecNumber>
    </recommendedName>
</protein>
<reference evidence="5" key="2">
    <citation type="journal article" date="2024" name="Plant">
        <title>Genomic evolution and insights into agronomic trait innovations of Sesamum species.</title>
        <authorList>
            <person name="Miao H."/>
            <person name="Wang L."/>
            <person name="Qu L."/>
            <person name="Liu H."/>
            <person name="Sun Y."/>
            <person name="Le M."/>
            <person name="Wang Q."/>
            <person name="Wei S."/>
            <person name="Zheng Y."/>
            <person name="Lin W."/>
            <person name="Duan Y."/>
            <person name="Cao H."/>
            <person name="Xiong S."/>
            <person name="Wang X."/>
            <person name="Wei L."/>
            <person name="Li C."/>
            <person name="Ma Q."/>
            <person name="Ju M."/>
            <person name="Zhao R."/>
            <person name="Li G."/>
            <person name="Mu C."/>
            <person name="Tian Q."/>
            <person name="Mei H."/>
            <person name="Zhang T."/>
            <person name="Gao T."/>
            <person name="Zhang H."/>
        </authorList>
    </citation>
    <scope>NUCLEOTIDE SEQUENCE</scope>
    <source>
        <strain evidence="5">3651</strain>
    </source>
</reference>
<dbReference type="GO" id="GO:0008146">
    <property type="term" value="F:sulfotransferase activity"/>
    <property type="evidence" value="ECO:0007669"/>
    <property type="project" value="InterPro"/>
</dbReference>
<evidence type="ECO:0000256" key="2">
    <source>
        <dbReference type="ARBA" id="ARBA00022679"/>
    </source>
</evidence>
<organism evidence="5 6">
    <name type="scientific">Sesamum alatum</name>
    <dbReference type="NCBI Taxonomy" id="300844"/>
    <lineage>
        <taxon>Eukaryota</taxon>
        <taxon>Viridiplantae</taxon>
        <taxon>Streptophyta</taxon>
        <taxon>Embryophyta</taxon>
        <taxon>Tracheophyta</taxon>
        <taxon>Spermatophyta</taxon>
        <taxon>Magnoliopsida</taxon>
        <taxon>eudicotyledons</taxon>
        <taxon>Gunneridae</taxon>
        <taxon>Pentapetalae</taxon>
        <taxon>asterids</taxon>
        <taxon>lamiids</taxon>
        <taxon>Lamiales</taxon>
        <taxon>Pedaliaceae</taxon>
        <taxon>Sesamum</taxon>
    </lineage>
</organism>
<sequence length="330" mass="37960">MEKPAELPKDETTEEESLLQTLQQQNNWDGVPMCLYQGIWCPIFLLRPLLSLQKNFKPHDTSILLASLPKAGTTWLKALLFAIVNRDRFPIDQSPLLTTNPHKLVLSLECYYYVDQVNPDLENLPQPRVFSTHLPLNVLPPGFMINSTSKIVYVSRNPLDQFISEREFLLKNRLLPDCEPPLPLDQAFDMFCEGVHAFGPFWEHILGYWRASLENPDRVLFLQYEDMKRDTVSHVRKIAEFLGLPFSDEEEKRGMVGEISQLCSFEKLKNLETNKTGVLHGNVANSSFFRKGEIGDWRNHLSPDMAERMKEVIDAKMSGSGLKLDNYFKS</sequence>
<evidence type="ECO:0000256" key="3">
    <source>
        <dbReference type="RuleBase" id="RU361155"/>
    </source>
</evidence>
<dbReference type="EC" id="2.8.2.-" evidence="3"/>
<evidence type="ECO:0000313" key="6">
    <source>
        <dbReference type="Proteomes" id="UP001293254"/>
    </source>
</evidence>
<feature type="domain" description="Sulfotransferase" evidence="4">
    <location>
        <begin position="60"/>
        <end position="321"/>
    </location>
</feature>
<name>A0AAE1YGG5_9LAMI</name>
<dbReference type="InterPro" id="IPR000863">
    <property type="entry name" value="Sulfotransferase_dom"/>
</dbReference>
<evidence type="ECO:0000259" key="4">
    <source>
        <dbReference type="Pfam" id="PF00685"/>
    </source>
</evidence>
<evidence type="ECO:0000313" key="5">
    <source>
        <dbReference type="EMBL" id="KAK4429133.1"/>
    </source>
</evidence>
<dbReference type="Gene3D" id="3.40.50.300">
    <property type="entry name" value="P-loop containing nucleotide triphosphate hydrolases"/>
    <property type="match status" value="1"/>
</dbReference>
<keyword evidence="2 3" id="KW-0808">Transferase</keyword>
<dbReference type="SUPFAM" id="SSF52540">
    <property type="entry name" value="P-loop containing nucleoside triphosphate hydrolases"/>
    <property type="match status" value="1"/>
</dbReference>
<dbReference type="AlphaFoldDB" id="A0AAE1YGG5"/>
<dbReference type="EMBL" id="JACGWO010000004">
    <property type="protein sequence ID" value="KAK4429133.1"/>
    <property type="molecule type" value="Genomic_DNA"/>
</dbReference>
<proteinExistence type="inferred from homology"/>
<dbReference type="Pfam" id="PF00685">
    <property type="entry name" value="Sulfotransfer_1"/>
    <property type="match status" value="1"/>
</dbReference>
<accession>A0AAE1YGG5</accession>